<evidence type="ECO:0008006" key="3">
    <source>
        <dbReference type="Google" id="ProtNLM"/>
    </source>
</evidence>
<reference evidence="1 2" key="1">
    <citation type="journal article" date="2016" name="Nat. Commun.">
        <title>Thousands of microbial genomes shed light on interconnected biogeochemical processes in an aquifer system.</title>
        <authorList>
            <person name="Anantharaman K."/>
            <person name="Brown C.T."/>
            <person name="Hug L.A."/>
            <person name="Sharon I."/>
            <person name="Castelle C.J."/>
            <person name="Probst A.J."/>
            <person name="Thomas B.C."/>
            <person name="Singh A."/>
            <person name="Wilkins M.J."/>
            <person name="Karaoz U."/>
            <person name="Brodie E.L."/>
            <person name="Williams K.H."/>
            <person name="Hubbard S.S."/>
            <person name="Banfield J.F."/>
        </authorList>
    </citation>
    <scope>NUCLEOTIDE SEQUENCE [LARGE SCALE GENOMIC DNA]</scope>
</reference>
<accession>A0A1F6XLY0</accession>
<name>A0A1F6XLY0_9BACT</name>
<sequence>MNQETKNCKKCKQEFILEKDDLLFYEKMKVPVPKICPPCRFKMRATFRNERTLYKRTCGLCNRSIITMYNPNSPYTVYCNNCWISDKWDPYSYAQDYDPSRPFFEQLNELIIKVPKSATYSSVSTGVNINSEYANFAGGNKDGYLIFNSGPGNENCAYSRGIIDSRDIFDAYYGNIIENCYECINVHKSNGIIWGQNISDCIDSRFVLNCSGCTNCFGCVNLRHKSYHFFNEPLPREEWLKRVSEISGSFSKTEEMKKKFLEFSQKFPHRANNNLKVKNCSGDYIFESKNCYQCFEISSCEDIRHSFSVKRAHDCADMIGHCRRSELLYNGVGVGANARNVICSWWVESSQDVEYSFATRRSNNCVGCDAIQNGSFVILNKRYDKEKYQEIKNKIIEELKSKDIYGDFFPAELSFFAYNETIGQDNMPLSKEEALAQGFRWEENLQKTKGKGTIKAEDIPDHIKDVPDSILNEILTCIKCSRNYRLIQRELEFYRKMNIPIPRICWSCRFTSRIVRRGPYKFWNRQCAKCQKEITTNYFPERKEVVYCQKCYQQEVY</sequence>
<organism evidence="1 2">
    <name type="scientific">Candidatus Nomurabacteria bacterium RIFCSPLOWO2_01_FULL_40_18</name>
    <dbReference type="NCBI Taxonomy" id="1801773"/>
    <lineage>
        <taxon>Bacteria</taxon>
        <taxon>Candidatus Nomuraibacteriota</taxon>
    </lineage>
</organism>
<dbReference type="STRING" id="1801773.A3A03_04005"/>
<evidence type="ECO:0000313" key="1">
    <source>
        <dbReference type="EMBL" id="OGI95082.1"/>
    </source>
</evidence>
<dbReference type="EMBL" id="MFUX01000002">
    <property type="protein sequence ID" value="OGI95082.1"/>
    <property type="molecule type" value="Genomic_DNA"/>
</dbReference>
<comment type="caution">
    <text evidence="1">The sequence shown here is derived from an EMBL/GenBank/DDBJ whole genome shotgun (WGS) entry which is preliminary data.</text>
</comment>
<dbReference type="AlphaFoldDB" id="A0A1F6XLY0"/>
<gene>
    <name evidence="1" type="ORF">A3A03_04005</name>
</gene>
<dbReference type="Proteomes" id="UP000176629">
    <property type="component" value="Unassembled WGS sequence"/>
</dbReference>
<evidence type="ECO:0000313" key="2">
    <source>
        <dbReference type="Proteomes" id="UP000176629"/>
    </source>
</evidence>
<protein>
    <recommendedName>
        <fullName evidence="3">Zinc-binding domain-containing protein</fullName>
    </recommendedName>
</protein>
<proteinExistence type="predicted"/>